<dbReference type="PANTHER" id="PTHR11136">
    <property type="entry name" value="FOLYLPOLYGLUTAMATE SYNTHASE-RELATED"/>
    <property type="match status" value="1"/>
</dbReference>
<evidence type="ECO:0000256" key="12">
    <source>
        <dbReference type="ARBA" id="ARBA00022840"/>
    </source>
</evidence>
<accession>A0AAE9XFZ9</accession>
<evidence type="ECO:0000256" key="3">
    <source>
        <dbReference type="ARBA" id="ARBA00005150"/>
    </source>
</evidence>
<evidence type="ECO:0000256" key="4">
    <source>
        <dbReference type="ARBA" id="ARBA00008276"/>
    </source>
</evidence>
<dbReference type="InterPro" id="IPR036615">
    <property type="entry name" value="Mur_ligase_C_dom_sf"/>
</dbReference>
<comment type="cofactor">
    <cofactor evidence="1">
        <name>Mg(2+)</name>
        <dbReference type="ChEBI" id="CHEBI:18420"/>
    </cofactor>
</comment>
<dbReference type="InterPro" id="IPR018109">
    <property type="entry name" value="Folylpolyglutamate_synth_CS"/>
</dbReference>
<comment type="catalytic activity">
    <reaction evidence="16">
        <text>(6S)-5,6,7,8-tetrahydrofolyl-(gamma-L-Glu)(n) + L-glutamate + ATP = (6S)-5,6,7,8-tetrahydrofolyl-(gamma-L-Glu)(n+1) + ADP + phosphate + H(+)</text>
        <dbReference type="Rhea" id="RHEA:10580"/>
        <dbReference type="Rhea" id="RHEA-COMP:14738"/>
        <dbReference type="Rhea" id="RHEA-COMP:14740"/>
        <dbReference type="ChEBI" id="CHEBI:15378"/>
        <dbReference type="ChEBI" id="CHEBI:29985"/>
        <dbReference type="ChEBI" id="CHEBI:30616"/>
        <dbReference type="ChEBI" id="CHEBI:43474"/>
        <dbReference type="ChEBI" id="CHEBI:141005"/>
        <dbReference type="ChEBI" id="CHEBI:456216"/>
        <dbReference type="EC" id="6.3.2.17"/>
    </reaction>
</comment>
<comment type="pathway">
    <text evidence="2">Cofactor biosynthesis; tetrahydrofolate biosynthesis; 7,8-dihydrofolate from 2-amino-4-hydroxy-6-hydroxymethyl-7,8-dihydropteridine diphosphate and 4-aminobenzoate: step 2/2.</text>
</comment>
<dbReference type="NCBIfam" id="TIGR01499">
    <property type="entry name" value="folC"/>
    <property type="match status" value="1"/>
</dbReference>
<dbReference type="EMBL" id="CP116507">
    <property type="protein sequence ID" value="WCG22632.1"/>
    <property type="molecule type" value="Genomic_DNA"/>
</dbReference>
<evidence type="ECO:0000256" key="8">
    <source>
        <dbReference type="ARBA" id="ARBA00019357"/>
    </source>
</evidence>
<dbReference type="EC" id="6.3.2.12" evidence="6"/>
<dbReference type="GO" id="GO:0046656">
    <property type="term" value="P:folic acid biosynthetic process"/>
    <property type="evidence" value="ECO:0007669"/>
    <property type="project" value="UniProtKB-KW"/>
</dbReference>
<evidence type="ECO:0000313" key="21">
    <source>
        <dbReference type="Proteomes" id="UP001179600"/>
    </source>
</evidence>
<evidence type="ECO:0000313" key="20">
    <source>
        <dbReference type="EMBL" id="WCG22632.1"/>
    </source>
</evidence>
<keyword evidence="13" id="KW-0460">Magnesium</keyword>
<dbReference type="Gene3D" id="3.90.190.20">
    <property type="entry name" value="Mur ligase, C-terminal domain"/>
    <property type="match status" value="1"/>
</dbReference>
<evidence type="ECO:0000259" key="19">
    <source>
        <dbReference type="Pfam" id="PF08245"/>
    </source>
</evidence>
<dbReference type="PANTHER" id="PTHR11136:SF0">
    <property type="entry name" value="DIHYDROFOLATE SYNTHETASE-RELATED"/>
    <property type="match status" value="1"/>
</dbReference>
<evidence type="ECO:0000256" key="7">
    <source>
        <dbReference type="ARBA" id="ARBA00013025"/>
    </source>
</evidence>
<evidence type="ECO:0000256" key="2">
    <source>
        <dbReference type="ARBA" id="ARBA00004799"/>
    </source>
</evidence>
<dbReference type="InterPro" id="IPR036565">
    <property type="entry name" value="Mur-like_cat_sf"/>
</dbReference>
<dbReference type="Proteomes" id="UP001179600">
    <property type="component" value="Chromosome"/>
</dbReference>
<keyword evidence="12 18" id="KW-0067">ATP-binding</keyword>
<dbReference type="GO" id="GO:0005524">
    <property type="term" value="F:ATP binding"/>
    <property type="evidence" value="ECO:0007669"/>
    <property type="project" value="UniProtKB-KW"/>
</dbReference>
<proteinExistence type="inferred from homology"/>
<evidence type="ECO:0000256" key="9">
    <source>
        <dbReference type="ARBA" id="ARBA00022598"/>
    </source>
</evidence>
<protein>
    <recommendedName>
        <fullName evidence="8">Dihydrofolate synthase/folylpolyglutamate synthase</fullName>
        <ecNumber evidence="6">6.3.2.12</ecNumber>
        <ecNumber evidence="7">6.3.2.17</ecNumber>
    </recommendedName>
    <alternativeName>
        <fullName evidence="15">Tetrahydrofolylpolyglutamate synthase</fullName>
    </alternativeName>
</protein>
<keyword evidence="9 18" id="KW-0436">Ligase</keyword>
<organism evidence="20 21">
    <name type="scientific">Vagococcus lutrae</name>
    <dbReference type="NCBI Taxonomy" id="81947"/>
    <lineage>
        <taxon>Bacteria</taxon>
        <taxon>Bacillati</taxon>
        <taxon>Bacillota</taxon>
        <taxon>Bacilli</taxon>
        <taxon>Lactobacillales</taxon>
        <taxon>Enterococcaceae</taxon>
        <taxon>Vagococcus</taxon>
    </lineage>
</organism>
<dbReference type="AlphaFoldDB" id="A0AAE9XFZ9"/>
<dbReference type="InterPro" id="IPR001645">
    <property type="entry name" value="Folylpolyglutamate_synth"/>
</dbReference>
<evidence type="ECO:0000256" key="5">
    <source>
        <dbReference type="ARBA" id="ARBA00011245"/>
    </source>
</evidence>
<dbReference type="SUPFAM" id="SSF53244">
    <property type="entry name" value="MurD-like peptide ligases, peptide-binding domain"/>
    <property type="match status" value="1"/>
</dbReference>
<dbReference type="PROSITE" id="PS01012">
    <property type="entry name" value="FOLYLPOLYGLU_SYNT_2"/>
    <property type="match status" value="1"/>
</dbReference>
<evidence type="ECO:0000256" key="1">
    <source>
        <dbReference type="ARBA" id="ARBA00001946"/>
    </source>
</evidence>
<evidence type="ECO:0000256" key="16">
    <source>
        <dbReference type="ARBA" id="ARBA00047493"/>
    </source>
</evidence>
<dbReference type="SUPFAM" id="SSF53623">
    <property type="entry name" value="MurD-like peptide ligases, catalytic domain"/>
    <property type="match status" value="1"/>
</dbReference>
<dbReference type="RefSeq" id="WP_272163307.1">
    <property type="nucleotide sequence ID" value="NZ_CP116507.1"/>
</dbReference>
<evidence type="ECO:0000256" key="11">
    <source>
        <dbReference type="ARBA" id="ARBA00022741"/>
    </source>
</evidence>
<evidence type="ECO:0000256" key="15">
    <source>
        <dbReference type="ARBA" id="ARBA00030592"/>
    </source>
</evidence>
<comment type="subunit">
    <text evidence="5">Monomer.</text>
</comment>
<evidence type="ECO:0000256" key="17">
    <source>
        <dbReference type="ARBA" id="ARBA00049161"/>
    </source>
</evidence>
<evidence type="ECO:0000256" key="10">
    <source>
        <dbReference type="ARBA" id="ARBA00022723"/>
    </source>
</evidence>
<dbReference type="EC" id="6.3.2.17" evidence="7"/>
<dbReference type="GO" id="GO:0005737">
    <property type="term" value="C:cytoplasm"/>
    <property type="evidence" value="ECO:0007669"/>
    <property type="project" value="TreeGrafter"/>
</dbReference>
<comment type="catalytic activity">
    <reaction evidence="17">
        <text>7,8-dihydropteroate + L-glutamate + ATP = 7,8-dihydrofolate + ADP + phosphate + H(+)</text>
        <dbReference type="Rhea" id="RHEA:23584"/>
        <dbReference type="ChEBI" id="CHEBI:15378"/>
        <dbReference type="ChEBI" id="CHEBI:17839"/>
        <dbReference type="ChEBI" id="CHEBI:29985"/>
        <dbReference type="ChEBI" id="CHEBI:30616"/>
        <dbReference type="ChEBI" id="CHEBI:43474"/>
        <dbReference type="ChEBI" id="CHEBI:57451"/>
        <dbReference type="ChEBI" id="CHEBI:456216"/>
        <dbReference type="EC" id="6.3.2.12"/>
    </reaction>
</comment>
<reference evidence="20" key="1">
    <citation type="submission" date="2023-01" db="EMBL/GenBank/DDBJ databases">
        <title>Oxazolidinone resistance genes in florfenicol resistant enterococci from beef cattle and veal calves at slaughter.</title>
        <authorList>
            <person name="Biggel M."/>
        </authorList>
    </citation>
    <scope>NUCLEOTIDE SEQUENCE</scope>
    <source>
        <strain evidence="20">K204-1</strain>
    </source>
</reference>
<gene>
    <name evidence="20" type="ORF">PML95_09625</name>
</gene>
<dbReference type="GO" id="GO:0004326">
    <property type="term" value="F:tetrahydrofolylpolyglutamate synthase activity"/>
    <property type="evidence" value="ECO:0007669"/>
    <property type="project" value="UniProtKB-EC"/>
</dbReference>
<dbReference type="GO" id="GO:0008841">
    <property type="term" value="F:dihydrofolate synthase activity"/>
    <property type="evidence" value="ECO:0007669"/>
    <property type="project" value="UniProtKB-EC"/>
</dbReference>
<feature type="domain" description="Mur ligase central" evidence="19">
    <location>
        <begin position="44"/>
        <end position="269"/>
    </location>
</feature>
<evidence type="ECO:0000256" key="18">
    <source>
        <dbReference type="PIRNR" id="PIRNR001563"/>
    </source>
</evidence>
<keyword evidence="14" id="KW-0289">Folate biosynthesis</keyword>
<keyword evidence="11 18" id="KW-0547">Nucleotide-binding</keyword>
<evidence type="ECO:0000256" key="6">
    <source>
        <dbReference type="ARBA" id="ARBA00013023"/>
    </source>
</evidence>
<comment type="pathway">
    <text evidence="3">Cofactor biosynthesis; tetrahydrofolylpolyglutamate biosynthesis.</text>
</comment>
<dbReference type="GO" id="GO:0046872">
    <property type="term" value="F:metal ion binding"/>
    <property type="evidence" value="ECO:0007669"/>
    <property type="project" value="UniProtKB-KW"/>
</dbReference>
<dbReference type="Pfam" id="PF08245">
    <property type="entry name" value="Mur_ligase_M"/>
    <property type="match status" value="1"/>
</dbReference>
<comment type="similarity">
    <text evidence="4 18">Belongs to the folylpolyglutamate synthase family.</text>
</comment>
<dbReference type="InterPro" id="IPR013221">
    <property type="entry name" value="Mur_ligase_cen"/>
</dbReference>
<keyword evidence="10" id="KW-0479">Metal-binding</keyword>
<dbReference type="FunFam" id="3.40.1190.10:FF:000004">
    <property type="entry name" value="Dihydrofolate synthase/folylpolyglutamate synthase"/>
    <property type="match status" value="1"/>
</dbReference>
<evidence type="ECO:0000256" key="14">
    <source>
        <dbReference type="ARBA" id="ARBA00022909"/>
    </source>
</evidence>
<sequence length="432" mass="48734">MNYQEALDWIHGRVAFGSRPGLIRIETLLKKLGSPEKKIKTVHIGGTNGKGSTLSMVRDYLIREGFHVGSFTSPYLVTFNERISLNGVPIADDDLTDLVQRIRPIVEEMDQEASVMHMTEFEIITAMMFLYFYEQQVDVALVEVGLGGLLDCTNVIHPLVSVITTIGLDHMDILGDSIEKIAYQKAGIIKSETPVVLGNLPVDATRVIRSVATKQHSQVFEFGQDFNVSVFQKATDNGGKFHSKNESFDFEVALEGNHQLENAAVAIMTCQLVMPQLAHSFSVEKMQASLRAVRWPGRLEKIIDHPPIYLDGAHNEPAVMRLKEVLTQQWQDKHVTILFAAIATKDIQHMMALFQTIPNVTLKVTTFDYPRAVKKVGYVEAGLREEQWVSSWQTFISSYTSSEDDYLLVTGSLYFISQVREFILEEAYNWKK</sequence>
<evidence type="ECO:0000256" key="13">
    <source>
        <dbReference type="ARBA" id="ARBA00022842"/>
    </source>
</evidence>
<dbReference type="PIRSF" id="PIRSF001563">
    <property type="entry name" value="Folylpolyglu_synth"/>
    <property type="match status" value="1"/>
</dbReference>
<dbReference type="Gene3D" id="3.40.1190.10">
    <property type="entry name" value="Mur-like, catalytic domain"/>
    <property type="match status" value="1"/>
</dbReference>
<name>A0AAE9XFZ9_9ENTE</name>